<gene>
    <name evidence="2" type="ORF">PECUL_23A046182</name>
</gene>
<feature type="compositionally biased region" description="Basic and acidic residues" evidence="1">
    <location>
        <begin position="95"/>
        <end position="104"/>
    </location>
</feature>
<dbReference type="Proteomes" id="UP001295444">
    <property type="component" value="Chromosome 01"/>
</dbReference>
<evidence type="ECO:0000313" key="3">
    <source>
        <dbReference type="Proteomes" id="UP001295444"/>
    </source>
</evidence>
<organism evidence="2 3">
    <name type="scientific">Pelobates cultripes</name>
    <name type="common">Western spadefoot toad</name>
    <dbReference type="NCBI Taxonomy" id="61616"/>
    <lineage>
        <taxon>Eukaryota</taxon>
        <taxon>Metazoa</taxon>
        <taxon>Chordata</taxon>
        <taxon>Craniata</taxon>
        <taxon>Vertebrata</taxon>
        <taxon>Euteleostomi</taxon>
        <taxon>Amphibia</taxon>
        <taxon>Batrachia</taxon>
        <taxon>Anura</taxon>
        <taxon>Pelobatoidea</taxon>
        <taxon>Pelobatidae</taxon>
        <taxon>Pelobates</taxon>
    </lineage>
</organism>
<sequence length="153" mass="16812">MEDSISVSATDLVDASLRSSPINVRKLHKRALLARDLSSSSSEEDMVPVLHKKNKERQLVSSASYSSEEKNSAPPSPHTRLSMRKIQGTGSQKRNSVDKSRWRLDSLSPSSSRAFAHASSQSHSSSRHGSPEIERLLMLPPKAIPVLDTALQK</sequence>
<dbReference type="AlphaFoldDB" id="A0AAD1R482"/>
<name>A0AAD1R482_PELCU</name>
<evidence type="ECO:0000313" key="2">
    <source>
        <dbReference type="EMBL" id="CAH2223401.1"/>
    </source>
</evidence>
<proteinExistence type="predicted"/>
<keyword evidence="3" id="KW-1185">Reference proteome</keyword>
<evidence type="ECO:0000256" key="1">
    <source>
        <dbReference type="SAM" id="MobiDB-lite"/>
    </source>
</evidence>
<reference evidence="2" key="1">
    <citation type="submission" date="2022-03" db="EMBL/GenBank/DDBJ databases">
        <authorList>
            <person name="Alioto T."/>
            <person name="Alioto T."/>
            <person name="Gomez Garrido J."/>
        </authorList>
    </citation>
    <scope>NUCLEOTIDE SEQUENCE</scope>
</reference>
<accession>A0AAD1R482</accession>
<feature type="compositionally biased region" description="Low complexity" evidence="1">
    <location>
        <begin position="108"/>
        <end position="128"/>
    </location>
</feature>
<feature type="region of interest" description="Disordered" evidence="1">
    <location>
        <begin position="34"/>
        <end position="153"/>
    </location>
</feature>
<dbReference type="EMBL" id="OW240912">
    <property type="protein sequence ID" value="CAH2223401.1"/>
    <property type="molecule type" value="Genomic_DNA"/>
</dbReference>
<protein>
    <submittedName>
        <fullName evidence="2">Uncharacterized protein</fullName>
    </submittedName>
</protein>